<sequence>MRFALCLLLLAPVISKSAVIVLVVPSTITPFRIVGSDHLISKFMNVPVIEIGLPGRAGEEKWRFYGTNTVVKVLETVVYLAFVDGERSLMSRWSLDTSTSEYMIEFYFSTTLKTVSDSFDPYTSAAPCDLPGNRIKHT</sequence>
<dbReference type="EMBL" id="JAGKQM010000019">
    <property type="protein sequence ID" value="KAH0860457.1"/>
    <property type="molecule type" value="Genomic_DNA"/>
</dbReference>
<organism evidence="2 3">
    <name type="scientific">Brassica napus</name>
    <name type="common">Rape</name>
    <dbReference type="NCBI Taxonomy" id="3708"/>
    <lineage>
        <taxon>Eukaryota</taxon>
        <taxon>Viridiplantae</taxon>
        <taxon>Streptophyta</taxon>
        <taxon>Embryophyta</taxon>
        <taxon>Tracheophyta</taxon>
        <taxon>Spermatophyta</taxon>
        <taxon>Magnoliopsida</taxon>
        <taxon>eudicotyledons</taxon>
        <taxon>Gunneridae</taxon>
        <taxon>Pentapetalae</taxon>
        <taxon>rosids</taxon>
        <taxon>malvids</taxon>
        <taxon>Brassicales</taxon>
        <taxon>Brassicaceae</taxon>
        <taxon>Brassiceae</taxon>
        <taxon>Brassica</taxon>
    </lineage>
</organism>
<protein>
    <submittedName>
        <fullName evidence="2">Uncharacterized protein</fullName>
    </submittedName>
</protein>
<keyword evidence="3" id="KW-1185">Reference proteome</keyword>
<gene>
    <name evidence="2" type="ORF">HID58_088718</name>
</gene>
<name>A0ABQ7XYR7_BRANA</name>
<reference evidence="2 3" key="1">
    <citation type="submission" date="2021-05" db="EMBL/GenBank/DDBJ databases">
        <title>Genome Assembly of Synthetic Allotetraploid Brassica napus Reveals Homoeologous Exchanges between Subgenomes.</title>
        <authorList>
            <person name="Davis J.T."/>
        </authorList>
    </citation>
    <scope>NUCLEOTIDE SEQUENCE [LARGE SCALE GENOMIC DNA]</scope>
    <source>
        <strain evidence="3">cv. Da-Ae</strain>
        <tissue evidence="2">Seedling</tissue>
    </source>
</reference>
<proteinExistence type="predicted"/>
<feature type="chain" id="PRO_5045679064" evidence="1">
    <location>
        <begin position="19"/>
        <end position="138"/>
    </location>
</feature>
<evidence type="ECO:0000313" key="3">
    <source>
        <dbReference type="Proteomes" id="UP000824890"/>
    </source>
</evidence>
<feature type="signal peptide" evidence="1">
    <location>
        <begin position="1"/>
        <end position="18"/>
    </location>
</feature>
<accession>A0ABQ7XYR7</accession>
<comment type="caution">
    <text evidence="2">The sequence shown here is derived from an EMBL/GenBank/DDBJ whole genome shotgun (WGS) entry which is preliminary data.</text>
</comment>
<evidence type="ECO:0000313" key="2">
    <source>
        <dbReference type="EMBL" id="KAH0860457.1"/>
    </source>
</evidence>
<dbReference type="Proteomes" id="UP000824890">
    <property type="component" value="Unassembled WGS sequence"/>
</dbReference>
<keyword evidence="1" id="KW-0732">Signal</keyword>
<evidence type="ECO:0000256" key="1">
    <source>
        <dbReference type="SAM" id="SignalP"/>
    </source>
</evidence>